<feature type="transmembrane region" description="Helical" evidence="5">
    <location>
        <begin position="238"/>
        <end position="259"/>
    </location>
</feature>
<keyword evidence="7" id="KW-1185">Reference proteome</keyword>
<feature type="transmembrane region" description="Helical" evidence="5">
    <location>
        <begin position="173"/>
        <end position="198"/>
    </location>
</feature>
<feature type="transmembrane region" description="Helical" evidence="5">
    <location>
        <begin position="143"/>
        <end position="167"/>
    </location>
</feature>
<dbReference type="PANTHER" id="PTHR23507">
    <property type="entry name" value="ZGC:174356"/>
    <property type="match status" value="1"/>
</dbReference>
<evidence type="ECO:0000256" key="1">
    <source>
        <dbReference type="ARBA" id="ARBA00004141"/>
    </source>
</evidence>
<dbReference type="Pfam" id="PF07690">
    <property type="entry name" value="MFS_1"/>
    <property type="match status" value="1"/>
</dbReference>
<evidence type="ECO:0000256" key="4">
    <source>
        <dbReference type="ARBA" id="ARBA00023136"/>
    </source>
</evidence>
<organism evidence="6 7">
    <name type="scientific">Phlyctema vagabunda</name>
    <dbReference type="NCBI Taxonomy" id="108571"/>
    <lineage>
        <taxon>Eukaryota</taxon>
        <taxon>Fungi</taxon>
        <taxon>Dikarya</taxon>
        <taxon>Ascomycota</taxon>
        <taxon>Pezizomycotina</taxon>
        <taxon>Leotiomycetes</taxon>
        <taxon>Helotiales</taxon>
        <taxon>Dermateaceae</taxon>
        <taxon>Phlyctema</taxon>
    </lineage>
</organism>
<comment type="subcellular location">
    <subcellularLocation>
        <location evidence="1">Membrane</location>
        <topology evidence="1">Multi-pass membrane protein</topology>
    </subcellularLocation>
</comment>
<sequence length="383" mass="42663">MHDRNNASEDSHLLPPPNSTVVATKLEFQAQHWLKIWHTWKVPILCYLFALLADCGDTIRTTPKTRLLEIIICRRYYAEQNPDIFNASLAVSALELPESLCKIADIQGELVTTKTWLKIGENLCGLILAIPFGALADKKGRNFVLMLGIVGQILSEVWILGVCYFSSAVPFGFIYFSILLKSSGGGAIMLSAMVHAILSDVVTPDRRAEAFFHLASTMLLTEILAPPLGSVLMQTWSVFTPLICGFPFELASLAVLSMIPNTIQLLQQHVSCHDGLAPDAPISSIDANHGRGSSSSFTRIKARIEKLSDPILQVWTLISRNRNILLVNISFLVTTLGRETLDFLVQYTSKRFGWSLAKVCAYFRFEIYHCLPNDCLYPSRRTT</sequence>
<dbReference type="InterPro" id="IPR036259">
    <property type="entry name" value="MFS_trans_sf"/>
</dbReference>
<dbReference type="Gene3D" id="1.20.1250.20">
    <property type="entry name" value="MFS general substrate transporter like domains"/>
    <property type="match status" value="1"/>
</dbReference>
<dbReference type="InterPro" id="IPR011701">
    <property type="entry name" value="MFS"/>
</dbReference>
<dbReference type="EMBL" id="JBFCZG010000005">
    <property type="protein sequence ID" value="KAL3421705.1"/>
    <property type="molecule type" value="Genomic_DNA"/>
</dbReference>
<keyword evidence="3 5" id="KW-1133">Transmembrane helix</keyword>
<proteinExistence type="predicted"/>
<dbReference type="SUPFAM" id="SSF103473">
    <property type="entry name" value="MFS general substrate transporter"/>
    <property type="match status" value="1"/>
</dbReference>
<evidence type="ECO:0000313" key="7">
    <source>
        <dbReference type="Proteomes" id="UP001629113"/>
    </source>
</evidence>
<name>A0ABR4PEG6_9HELO</name>
<protein>
    <submittedName>
        <fullName evidence="6">MFS multidrug transporter</fullName>
    </submittedName>
</protein>
<reference evidence="6 7" key="1">
    <citation type="submission" date="2024-06" db="EMBL/GenBank/DDBJ databases">
        <title>Complete genome of Phlyctema vagabunda strain 19-DSS-EL-015.</title>
        <authorList>
            <person name="Fiorenzani C."/>
        </authorList>
    </citation>
    <scope>NUCLEOTIDE SEQUENCE [LARGE SCALE GENOMIC DNA]</scope>
    <source>
        <strain evidence="6 7">19-DSS-EL-015</strain>
    </source>
</reference>
<evidence type="ECO:0000256" key="3">
    <source>
        <dbReference type="ARBA" id="ARBA00022989"/>
    </source>
</evidence>
<accession>A0ABR4PEG6</accession>
<evidence type="ECO:0000313" key="6">
    <source>
        <dbReference type="EMBL" id="KAL3421705.1"/>
    </source>
</evidence>
<keyword evidence="2 5" id="KW-0812">Transmembrane</keyword>
<evidence type="ECO:0000256" key="5">
    <source>
        <dbReference type="SAM" id="Phobius"/>
    </source>
</evidence>
<evidence type="ECO:0000256" key="2">
    <source>
        <dbReference type="ARBA" id="ARBA00022692"/>
    </source>
</evidence>
<dbReference type="PANTHER" id="PTHR23507:SF1">
    <property type="entry name" value="FI18259P1-RELATED"/>
    <property type="match status" value="1"/>
</dbReference>
<dbReference type="Proteomes" id="UP001629113">
    <property type="component" value="Unassembled WGS sequence"/>
</dbReference>
<comment type="caution">
    <text evidence="6">The sequence shown here is derived from an EMBL/GenBank/DDBJ whole genome shotgun (WGS) entry which is preliminary data.</text>
</comment>
<gene>
    <name evidence="6" type="ORF">PVAG01_05861</name>
</gene>
<feature type="transmembrane region" description="Helical" evidence="5">
    <location>
        <begin position="210"/>
        <end position="232"/>
    </location>
</feature>
<keyword evidence="4 5" id="KW-0472">Membrane</keyword>